<dbReference type="PANTHER" id="PTHR33069:SF3">
    <property type="entry name" value="DYNEIN HEAVY CHAIN TAIL DOMAIN-CONTAINING PROTEIN"/>
    <property type="match status" value="1"/>
</dbReference>
<dbReference type="AlphaFoldDB" id="A0A2N5SZR0"/>
<protein>
    <submittedName>
        <fullName evidence="1">Uncharacterized protein</fullName>
    </submittedName>
</protein>
<organism evidence="1 2">
    <name type="scientific">Puccinia coronata f. sp. avenae</name>
    <dbReference type="NCBI Taxonomy" id="200324"/>
    <lineage>
        <taxon>Eukaryota</taxon>
        <taxon>Fungi</taxon>
        <taxon>Dikarya</taxon>
        <taxon>Basidiomycota</taxon>
        <taxon>Pucciniomycotina</taxon>
        <taxon>Pucciniomycetes</taxon>
        <taxon>Pucciniales</taxon>
        <taxon>Pucciniaceae</taxon>
        <taxon>Puccinia</taxon>
    </lineage>
</organism>
<reference evidence="1 2" key="1">
    <citation type="submission" date="2017-11" db="EMBL/GenBank/DDBJ databases">
        <title>De novo assembly and phasing of dikaryotic genomes from two isolates of Puccinia coronata f. sp. avenae, the causal agent of oat crown rust.</title>
        <authorList>
            <person name="Miller M.E."/>
            <person name="Zhang Y."/>
            <person name="Omidvar V."/>
            <person name="Sperschneider J."/>
            <person name="Schwessinger B."/>
            <person name="Raley C."/>
            <person name="Palmer J.M."/>
            <person name="Garnica D."/>
            <person name="Upadhyaya N."/>
            <person name="Rathjen J."/>
            <person name="Taylor J.M."/>
            <person name="Park R.F."/>
            <person name="Dodds P.N."/>
            <person name="Hirsch C.D."/>
            <person name="Kianian S.F."/>
            <person name="Figueroa M."/>
        </authorList>
    </citation>
    <scope>NUCLEOTIDE SEQUENCE [LARGE SCALE GENOMIC DNA]</scope>
    <source>
        <strain evidence="1">12SD80</strain>
    </source>
</reference>
<dbReference type="Proteomes" id="UP000235392">
    <property type="component" value="Unassembled WGS sequence"/>
</dbReference>
<evidence type="ECO:0000313" key="1">
    <source>
        <dbReference type="EMBL" id="PLW18720.1"/>
    </source>
</evidence>
<comment type="caution">
    <text evidence="1">The sequence shown here is derived from an EMBL/GenBank/DDBJ whole genome shotgun (WGS) entry which is preliminary data.</text>
</comment>
<dbReference type="EMBL" id="PGCI01000727">
    <property type="protein sequence ID" value="PLW18720.1"/>
    <property type="molecule type" value="Genomic_DNA"/>
</dbReference>
<name>A0A2N5SZR0_9BASI</name>
<evidence type="ECO:0000313" key="2">
    <source>
        <dbReference type="Proteomes" id="UP000235392"/>
    </source>
</evidence>
<sequence>MEQSTETTRWHAKDTALYQGVVLAKLQALHRKTQEFASRFQARGNLRTNPLYVDRLGTIFLPTLEENINQLSEILFSTSHRKEEPDQLFQAALGALLQTEKTIHDLKSFNSTLWKSEAPRPNAQDLTLFRGGLTEKELASLWTDLQTLFRVYAESFPLCGVFSLINVRNVNPLNILVLESASRSTKKGINTLIQWLDMSDFKVLQNSWQPIVQKASQVLCDLTLSRDKYRDRPSLQETFSDCIVVVKLMRVFMKKLTKPNNRELSQMPPNEHAALLNATAPISDGLRSLAGCLDNYIGRPHQFQPKPAAPLADALNNTCSILQNYFGLQEGAVRIIYHDFRHSFSLWKNLFSSSIDRLYFTHQNAYERNRAIALF</sequence>
<accession>A0A2N5SZR0</accession>
<proteinExistence type="predicted"/>
<gene>
    <name evidence="1" type="ORF">PCASD_15377</name>
</gene>
<dbReference type="PANTHER" id="PTHR33069">
    <property type="entry name" value="CHROMOSOME 7, WHOLE GENOME SHOTGUN SEQUENCE-RELATED"/>
    <property type="match status" value="1"/>
</dbReference>